<comment type="caution">
    <text evidence="1">The sequence shown here is derived from an EMBL/GenBank/DDBJ whole genome shotgun (WGS) entry which is preliminary data.</text>
</comment>
<reference evidence="1" key="2">
    <citation type="submission" date="2020-11" db="EMBL/GenBank/DDBJ databases">
        <authorList>
            <person name="McCartney M.A."/>
            <person name="Auch B."/>
            <person name="Kono T."/>
            <person name="Mallez S."/>
            <person name="Becker A."/>
            <person name="Gohl D.M."/>
            <person name="Silverstein K.A.T."/>
            <person name="Koren S."/>
            <person name="Bechman K.B."/>
            <person name="Herman A."/>
            <person name="Abrahante J.E."/>
            <person name="Garbe J."/>
        </authorList>
    </citation>
    <scope>NUCLEOTIDE SEQUENCE</scope>
    <source>
        <strain evidence="1">Duluth1</strain>
        <tissue evidence="1">Whole animal</tissue>
    </source>
</reference>
<dbReference type="AlphaFoldDB" id="A0A9D4BQK9"/>
<name>A0A9D4BQK9_DREPO</name>
<sequence>MMRMLIREYTVRLNWIFAKKRLPLNLMNHIFNTESKFKFSRTRLIEKCLLWTFPTHGAAPNLLNEGSAKSWQRSVLKKEHLTLDCPLK</sequence>
<evidence type="ECO:0000313" key="2">
    <source>
        <dbReference type="Proteomes" id="UP000828390"/>
    </source>
</evidence>
<keyword evidence="2" id="KW-1185">Reference proteome</keyword>
<protein>
    <submittedName>
        <fullName evidence="1">Uncharacterized protein</fullName>
    </submittedName>
</protein>
<evidence type="ECO:0000313" key="1">
    <source>
        <dbReference type="EMBL" id="KAH3703758.1"/>
    </source>
</evidence>
<gene>
    <name evidence="1" type="ORF">DPMN_078804</name>
</gene>
<organism evidence="1 2">
    <name type="scientific">Dreissena polymorpha</name>
    <name type="common">Zebra mussel</name>
    <name type="synonym">Mytilus polymorpha</name>
    <dbReference type="NCBI Taxonomy" id="45954"/>
    <lineage>
        <taxon>Eukaryota</taxon>
        <taxon>Metazoa</taxon>
        <taxon>Spiralia</taxon>
        <taxon>Lophotrochozoa</taxon>
        <taxon>Mollusca</taxon>
        <taxon>Bivalvia</taxon>
        <taxon>Autobranchia</taxon>
        <taxon>Heteroconchia</taxon>
        <taxon>Euheterodonta</taxon>
        <taxon>Imparidentia</taxon>
        <taxon>Neoheterodontei</taxon>
        <taxon>Myida</taxon>
        <taxon>Dreissenoidea</taxon>
        <taxon>Dreissenidae</taxon>
        <taxon>Dreissena</taxon>
    </lineage>
</organism>
<dbReference type="Proteomes" id="UP000828390">
    <property type="component" value="Unassembled WGS sequence"/>
</dbReference>
<accession>A0A9D4BQK9</accession>
<dbReference type="EMBL" id="JAIWYP010000015">
    <property type="protein sequence ID" value="KAH3703758.1"/>
    <property type="molecule type" value="Genomic_DNA"/>
</dbReference>
<proteinExistence type="predicted"/>
<reference evidence="1" key="1">
    <citation type="journal article" date="2019" name="bioRxiv">
        <title>The Genome of the Zebra Mussel, Dreissena polymorpha: A Resource for Invasive Species Research.</title>
        <authorList>
            <person name="McCartney M.A."/>
            <person name="Auch B."/>
            <person name="Kono T."/>
            <person name="Mallez S."/>
            <person name="Zhang Y."/>
            <person name="Obille A."/>
            <person name="Becker A."/>
            <person name="Abrahante J.E."/>
            <person name="Garbe J."/>
            <person name="Badalamenti J.P."/>
            <person name="Herman A."/>
            <person name="Mangelson H."/>
            <person name="Liachko I."/>
            <person name="Sullivan S."/>
            <person name="Sone E.D."/>
            <person name="Koren S."/>
            <person name="Silverstein K.A.T."/>
            <person name="Beckman K.B."/>
            <person name="Gohl D.M."/>
        </authorList>
    </citation>
    <scope>NUCLEOTIDE SEQUENCE</scope>
    <source>
        <strain evidence="1">Duluth1</strain>
        <tissue evidence="1">Whole animal</tissue>
    </source>
</reference>